<dbReference type="Pfam" id="PF14804">
    <property type="entry name" value="Jag_N"/>
    <property type="match status" value="1"/>
</dbReference>
<accession>A0A915XIR2</accession>
<comment type="domain">
    <text evidence="6">Has an N-terminal Jag-N domain and 2 RNA-binding domains (KH and R3H).</text>
</comment>
<evidence type="ECO:0000313" key="10">
    <source>
        <dbReference type="Proteomes" id="UP001063350"/>
    </source>
</evidence>
<dbReference type="CDD" id="cd02414">
    <property type="entry name" value="KH-II_Jag"/>
    <property type="match status" value="1"/>
</dbReference>
<dbReference type="InterPro" id="IPR038008">
    <property type="entry name" value="Jag_KH"/>
</dbReference>
<reference evidence="9" key="1">
    <citation type="submission" date="2020-12" db="EMBL/GenBank/DDBJ databases">
        <title>Desulfobium dissulfuricans gen. nov., sp. nov., a novel mesophilic, sulfate-reducing bacterium isolated from a deep-sea hydrothermal vent.</title>
        <authorList>
            <person name="Hashimoto Y."/>
            <person name="Tame A."/>
            <person name="Sawayama S."/>
            <person name="Miyazaki J."/>
            <person name="Takai K."/>
            <person name="Nakagawa S."/>
        </authorList>
    </citation>
    <scope>NUCLEOTIDE SEQUENCE</scope>
    <source>
        <strain evidence="9">GF1</strain>
    </source>
</reference>
<organism evidence="9 10">
    <name type="scientific">Desulfolithobacter dissulfuricans</name>
    <dbReference type="NCBI Taxonomy" id="2795293"/>
    <lineage>
        <taxon>Bacteria</taxon>
        <taxon>Pseudomonadati</taxon>
        <taxon>Thermodesulfobacteriota</taxon>
        <taxon>Desulfobulbia</taxon>
        <taxon>Desulfobulbales</taxon>
        <taxon>Desulfobulbaceae</taxon>
        <taxon>Desulfolithobacter</taxon>
    </lineage>
</organism>
<dbReference type="Gene3D" id="3.30.300.20">
    <property type="match status" value="1"/>
</dbReference>
<keyword evidence="2 6" id="KW-0694">RNA-binding</keyword>
<dbReference type="InterPro" id="IPR036867">
    <property type="entry name" value="R3H_dom_sf"/>
</dbReference>
<dbReference type="Gene3D" id="3.30.1370.50">
    <property type="entry name" value="R3H-like domain"/>
    <property type="match status" value="1"/>
</dbReference>
<dbReference type="InterPro" id="IPR038247">
    <property type="entry name" value="Jag_N_dom_sf"/>
</dbReference>
<dbReference type="GO" id="GO:0005737">
    <property type="term" value="C:cytoplasm"/>
    <property type="evidence" value="ECO:0007669"/>
    <property type="project" value="UniProtKB-SubCell"/>
</dbReference>
<name>A0A915XIR2_9BACT</name>
<dbReference type="InterPro" id="IPR039247">
    <property type="entry name" value="KhpB"/>
</dbReference>
<dbReference type="RefSeq" id="WP_267926835.1">
    <property type="nucleotide sequence ID" value="NZ_AP024233.1"/>
</dbReference>
<evidence type="ECO:0000256" key="6">
    <source>
        <dbReference type="HAMAP-Rule" id="MF_00867"/>
    </source>
</evidence>
<dbReference type="Proteomes" id="UP001063350">
    <property type="component" value="Chromosome"/>
</dbReference>
<dbReference type="InterPro" id="IPR001374">
    <property type="entry name" value="R3H_dom"/>
</dbReference>
<dbReference type="PROSITE" id="PS51061">
    <property type="entry name" value="R3H"/>
    <property type="match status" value="1"/>
</dbReference>
<feature type="region of interest" description="Disordered" evidence="7">
    <location>
        <begin position="294"/>
        <end position="319"/>
    </location>
</feature>
<dbReference type="GO" id="GO:0008360">
    <property type="term" value="P:regulation of cell shape"/>
    <property type="evidence" value="ECO:0007669"/>
    <property type="project" value="UniProtKB-KW"/>
</dbReference>
<dbReference type="HAMAP" id="MF_00867">
    <property type="entry name" value="KhpB"/>
    <property type="match status" value="1"/>
</dbReference>
<dbReference type="KEGG" id="ddu:GF1_24750"/>
<evidence type="ECO:0000256" key="1">
    <source>
        <dbReference type="ARBA" id="ARBA00022490"/>
    </source>
</evidence>
<sequence>MAKAKAKDFYGSDVPEAIDKACRELGVSQEELNIEILETGSAGIFGLCKKKAHIRASRRQKDVPAEEKKPKKRAPKSAPVEDRAKDREMAEEEKTAQSSAAPAVKDRPRQDVSSARESAAVQAAPSPAAGGPVAEKAAPVQEPPEPPDEEMLAAVKADIEQILVLMGYPSEVRVSFSENTVHCHISGEHEEAIIGQDGRTLDSLQYLLRKMMSQRLPDRIMLTMDVGNFRERRMQELRERALELAEQVKEHGKTQAIPALNPSERRVVHMVLQEDKEVRSRSVGEGLFKKVLIYKPGKGRKSGSQSRRRGRSGGRSSSK</sequence>
<evidence type="ECO:0000313" key="9">
    <source>
        <dbReference type="EMBL" id="BCO10099.1"/>
    </source>
</evidence>
<dbReference type="SMART" id="SM00393">
    <property type="entry name" value="R3H"/>
    <property type="match status" value="1"/>
</dbReference>
<feature type="compositionally biased region" description="Basic and acidic residues" evidence="7">
    <location>
        <begin position="79"/>
        <end position="95"/>
    </location>
</feature>
<dbReference type="CDD" id="cd02644">
    <property type="entry name" value="R3H_jag"/>
    <property type="match status" value="1"/>
</dbReference>
<dbReference type="GO" id="GO:0009252">
    <property type="term" value="P:peptidoglycan biosynthetic process"/>
    <property type="evidence" value="ECO:0007669"/>
    <property type="project" value="UniProtKB-UniRule"/>
</dbReference>
<keyword evidence="4 6" id="KW-0143">Chaperone</keyword>
<dbReference type="Pfam" id="PF01424">
    <property type="entry name" value="R3H"/>
    <property type="match status" value="1"/>
</dbReference>
<gene>
    <name evidence="6" type="primary">khpB</name>
    <name evidence="6" type="synonym">eloR</name>
    <name evidence="9" type="ORF">GF1_24750</name>
</gene>
<dbReference type="InterPro" id="IPR034079">
    <property type="entry name" value="R3H_KhpB"/>
</dbReference>
<keyword evidence="3 6" id="KW-0133">Cell shape</keyword>
<evidence type="ECO:0000256" key="3">
    <source>
        <dbReference type="ARBA" id="ARBA00022960"/>
    </source>
</evidence>
<dbReference type="GO" id="GO:0003723">
    <property type="term" value="F:RNA binding"/>
    <property type="evidence" value="ECO:0007669"/>
    <property type="project" value="UniProtKB-UniRule"/>
</dbReference>
<dbReference type="InterPro" id="IPR015946">
    <property type="entry name" value="KH_dom-like_a/b"/>
</dbReference>
<evidence type="ECO:0000256" key="2">
    <source>
        <dbReference type="ARBA" id="ARBA00022884"/>
    </source>
</evidence>
<evidence type="ECO:0000256" key="7">
    <source>
        <dbReference type="SAM" id="MobiDB-lite"/>
    </source>
</evidence>
<feature type="region of interest" description="Disordered" evidence="7">
    <location>
        <begin position="53"/>
        <end position="149"/>
    </location>
</feature>
<evidence type="ECO:0000259" key="8">
    <source>
        <dbReference type="PROSITE" id="PS51061"/>
    </source>
</evidence>
<dbReference type="SMART" id="SM01245">
    <property type="entry name" value="Jag_N"/>
    <property type="match status" value="1"/>
</dbReference>
<proteinExistence type="inferred from homology"/>
<comment type="subcellular location">
    <subcellularLocation>
        <location evidence="6">Cytoplasm</location>
    </subcellularLocation>
</comment>
<dbReference type="Gene3D" id="3.30.30.80">
    <property type="entry name" value="probable RNA-binding protein from clostridium symbiosum atcc 14940"/>
    <property type="match status" value="1"/>
</dbReference>
<dbReference type="InterPro" id="IPR032782">
    <property type="entry name" value="KhpB_N"/>
</dbReference>
<dbReference type="EMBL" id="AP024233">
    <property type="protein sequence ID" value="BCO10099.1"/>
    <property type="molecule type" value="Genomic_DNA"/>
</dbReference>
<evidence type="ECO:0000256" key="5">
    <source>
        <dbReference type="ARBA" id="ARBA00023316"/>
    </source>
</evidence>
<comment type="function">
    <text evidence="6">A probable RNA chaperone. Forms a complex with KhpA which binds to cellular RNA and controls its expression. Plays a role in peptidoglycan (PG) homeostasis and cell length regulation.</text>
</comment>
<dbReference type="AlphaFoldDB" id="A0A915XIR2"/>
<evidence type="ECO:0000256" key="4">
    <source>
        <dbReference type="ARBA" id="ARBA00023186"/>
    </source>
</evidence>
<dbReference type="PANTHER" id="PTHR35800:SF1">
    <property type="entry name" value="RNA-BINDING PROTEIN KHPB"/>
    <property type="match status" value="1"/>
</dbReference>
<dbReference type="PANTHER" id="PTHR35800">
    <property type="entry name" value="PROTEIN JAG"/>
    <property type="match status" value="1"/>
</dbReference>
<comment type="similarity">
    <text evidence="6">Belongs to the KhpB RNA-binding protein family.</text>
</comment>
<dbReference type="GO" id="GO:0071555">
    <property type="term" value="P:cell wall organization"/>
    <property type="evidence" value="ECO:0007669"/>
    <property type="project" value="UniProtKB-KW"/>
</dbReference>
<feature type="compositionally biased region" description="Low complexity" evidence="7">
    <location>
        <begin position="118"/>
        <end position="140"/>
    </location>
</feature>
<feature type="compositionally biased region" description="Basic and acidic residues" evidence="7">
    <location>
        <begin position="59"/>
        <end position="69"/>
    </location>
</feature>
<keyword evidence="10" id="KW-1185">Reference proteome</keyword>
<protein>
    <recommendedName>
        <fullName evidence="6">RNA-binding protein KhpB</fullName>
    </recommendedName>
    <alternativeName>
        <fullName evidence="6">RNA-binding protein EloR</fullName>
    </alternativeName>
</protein>
<keyword evidence="5 6" id="KW-0961">Cell wall biogenesis/degradation</keyword>
<keyword evidence="1 6" id="KW-0963">Cytoplasm</keyword>
<comment type="caution">
    <text evidence="6">Lacks conserved residue(s) required for the propagation of feature annotation.</text>
</comment>
<feature type="domain" description="R3H" evidence="8">
    <location>
        <begin position="231"/>
        <end position="297"/>
    </location>
</feature>
<comment type="subunit">
    <text evidence="6">Forms a complex with KhpA.</text>
</comment>
<feature type="compositionally biased region" description="Basic residues" evidence="7">
    <location>
        <begin position="297"/>
        <end position="319"/>
    </location>
</feature>